<dbReference type="Pfam" id="PF13167">
    <property type="entry name" value="GTP-bdg_N"/>
    <property type="match status" value="1"/>
</dbReference>
<dbReference type="OrthoDB" id="9812272at2"/>
<dbReference type="GO" id="GO:0005737">
    <property type="term" value="C:cytoplasm"/>
    <property type="evidence" value="ECO:0007669"/>
    <property type="project" value="UniProtKB-SubCell"/>
</dbReference>
<comment type="similarity">
    <text evidence="6">Belongs to the TRAFAC class OBG-HflX-like GTPase superfamily. HflX GTPase family.</text>
</comment>
<evidence type="ECO:0000313" key="14">
    <source>
        <dbReference type="Proteomes" id="UP000261285"/>
    </source>
</evidence>
<evidence type="ECO:0000313" key="11">
    <source>
        <dbReference type="EMBL" id="CUQ16865.1"/>
    </source>
</evidence>
<evidence type="ECO:0000256" key="1">
    <source>
        <dbReference type="ARBA" id="ARBA00022490"/>
    </source>
</evidence>
<dbReference type="Pfam" id="PF01926">
    <property type="entry name" value="MMR_HSR1"/>
    <property type="match status" value="1"/>
</dbReference>
<dbReference type="GeneID" id="96230305"/>
<evidence type="ECO:0000259" key="10">
    <source>
        <dbReference type="PROSITE" id="PS51705"/>
    </source>
</evidence>
<dbReference type="EMBL" id="CZAY01000029">
    <property type="protein sequence ID" value="CUQ16865.1"/>
    <property type="molecule type" value="Genomic_DNA"/>
</dbReference>
<dbReference type="NCBIfam" id="TIGR03156">
    <property type="entry name" value="GTP_HflX"/>
    <property type="match status" value="1"/>
</dbReference>
<keyword evidence="3 6" id="KW-0547">Nucleotide-binding</keyword>
<feature type="binding site" evidence="8">
    <location>
        <position position="212"/>
    </location>
    <ligand>
        <name>Mg(2+)</name>
        <dbReference type="ChEBI" id="CHEBI:18420"/>
    </ligand>
</feature>
<feature type="binding site" evidence="7">
    <location>
        <begin position="205"/>
        <end position="212"/>
    </location>
    <ligand>
        <name>GTP</name>
        <dbReference type="ChEBI" id="CHEBI:37565"/>
    </ligand>
</feature>
<evidence type="ECO:0000256" key="5">
    <source>
        <dbReference type="ARBA" id="ARBA00023134"/>
    </source>
</evidence>
<keyword evidence="4 8" id="KW-0460">Magnesium</keyword>
<evidence type="ECO:0000256" key="2">
    <source>
        <dbReference type="ARBA" id="ARBA00022723"/>
    </source>
</evidence>
<keyword evidence="1 6" id="KW-0963">Cytoplasm</keyword>
<dbReference type="Gene3D" id="3.40.50.300">
    <property type="entry name" value="P-loop containing nucleotide triphosphate hydrolases"/>
    <property type="match status" value="1"/>
</dbReference>
<reference evidence="11 13" key="1">
    <citation type="submission" date="2015-09" db="EMBL/GenBank/DDBJ databases">
        <authorList>
            <consortium name="Pathogen Informatics"/>
        </authorList>
    </citation>
    <scope>NUCLEOTIDE SEQUENCE [LARGE SCALE GENOMIC DNA]</scope>
    <source>
        <strain evidence="11 13">2789STDY5834914</strain>
    </source>
</reference>
<dbReference type="GO" id="GO:0005525">
    <property type="term" value="F:GTP binding"/>
    <property type="evidence" value="ECO:0007669"/>
    <property type="project" value="UniProtKB-UniRule"/>
</dbReference>
<protein>
    <recommendedName>
        <fullName evidence="6">GTPase HflX</fullName>
    </recommendedName>
    <alternativeName>
        <fullName evidence="6">GTP-binding protein HflX</fullName>
    </alternativeName>
</protein>
<feature type="binding site" evidence="7">
    <location>
        <begin position="341"/>
        <end position="343"/>
    </location>
    <ligand>
        <name>GTP</name>
        <dbReference type="ChEBI" id="CHEBI:37565"/>
    </ligand>
</feature>
<feature type="domain" description="Hflx-type G" evidence="10">
    <location>
        <begin position="199"/>
        <end position="363"/>
    </location>
</feature>
<feature type="binding site" evidence="7">
    <location>
        <begin position="252"/>
        <end position="255"/>
    </location>
    <ligand>
        <name>GTP</name>
        <dbReference type="ChEBI" id="CHEBI:37565"/>
    </ligand>
</feature>
<comment type="subcellular location">
    <subcellularLocation>
        <location evidence="6">Cytoplasm</location>
    </subcellularLocation>
    <text evidence="6">May associate with membranes.</text>
</comment>
<feature type="binding site" evidence="8">
    <location>
        <position position="232"/>
    </location>
    <ligand>
        <name>Mg(2+)</name>
        <dbReference type="ChEBI" id="CHEBI:18420"/>
    </ligand>
</feature>
<evidence type="ECO:0000313" key="13">
    <source>
        <dbReference type="Proteomes" id="UP000095485"/>
    </source>
</evidence>
<dbReference type="InterPro" id="IPR016496">
    <property type="entry name" value="GTPase_HflX"/>
</dbReference>
<dbReference type="SUPFAM" id="SSF52540">
    <property type="entry name" value="P-loop containing nucleoside triphosphate hydrolases"/>
    <property type="match status" value="1"/>
</dbReference>
<dbReference type="CDD" id="cd01878">
    <property type="entry name" value="HflX"/>
    <property type="match status" value="1"/>
</dbReference>
<comment type="subunit">
    <text evidence="6">Monomer. Associates with the 50S ribosomal subunit.</text>
</comment>
<proteinExistence type="inferred from homology"/>
<evidence type="ECO:0000256" key="4">
    <source>
        <dbReference type="ARBA" id="ARBA00022842"/>
    </source>
</evidence>
<dbReference type="Proteomes" id="UP000261285">
    <property type="component" value="Unassembled WGS sequence"/>
</dbReference>
<dbReference type="STRING" id="88431.ERS852423_02967"/>
<dbReference type="PANTHER" id="PTHR10229:SF0">
    <property type="entry name" value="GTP-BINDING PROTEIN 6-RELATED"/>
    <property type="match status" value="1"/>
</dbReference>
<comment type="cofactor">
    <cofactor evidence="8">
        <name>Mg(2+)</name>
        <dbReference type="ChEBI" id="CHEBI:18420"/>
    </cofactor>
</comment>
<dbReference type="RefSeq" id="WP_055284641.1">
    <property type="nucleotide sequence ID" value="NZ_CABMEZ010000017.1"/>
</dbReference>
<evidence type="ECO:0000256" key="8">
    <source>
        <dbReference type="PIRSR" id="PIRSR006809-2"/>
    </source>
</evidence>
<dbReference type="InterPro" id="IPR025121">
    <property type="entry name" value="GTPase_HflX_N"/>
</dbReference>
<dbReference type="GO" id="GO:0046872">
    <property type="term" value="F:metal ion binding"/>
    <property type="evidence" value="ECO:0007669"/>
    <property type="project" value="UniProtKB-KW"/>
</dbReference>
<name>A0A174UAU9_9FIRM</name>
<comment type="function">
    <text evidence="6">GTPase that associates with the 50S ribosomal subunit and may have a role during protein synthesis or ribosome biogenesis.</text>
</comment>
<dbReference type="InterPro" id="IPR030394">
    <property type="entry name" value="G_HFLX_dom"/>
</dbReference>
<gene>
    <name evidence="6 11" type="primary">hflX</name>
    <name evidence="12" type="ORF">DXB16_12265</name>
    <name evidence="11" type="ORF">ERS852526_03032</name>
</gene>
<keyword evidence="5 6" id="KW-0342">GTP-binding</keyword>
<dbReference type="InterPro" id="IPR027417">
    <property type="entry name" value="P-loop_NTPase"/>
</dbReference>
<feature type="binding site" evidence="7">
    <location>
        <begin position="318"/>
        <end position="321"/>
    </location>
    <ligand>
        <name>GTP</name>
        <dbReference type="ChEBI" id="CHEBI:37565"/>
    </ligand>
</feature>
<feature type="binding site" evidence="7">
    <location>
        <begin position="230"/>
        <end position="234"/>
    </location>
    <ligand>
        <name>GTP</name>
        <dbReference type="ChEBI" id="CHEBI:37565"/>
    </ligand>
</feature>
<dbReference type="Proteomes" id="UP000095485">
    <property type="component" value="Unassembled WGS sequence"/>
</dbReference>
<evidence type="ECO:0000256" key="6">
    <source>
        <dbReference type="HAMAP-Rule" id="MF_00900"/>
    </source>
</evidence>
<evidence type="ECO:0000256" key="7">
    <source>
        <dbReference type="PIRSR" id="PIRSR006809-1"/>
    </source>
</evidence>
<dbReference type="GO" id="GO:0003924">
    <property type="term" value="F:GTPase activity"/>
    <property type="evidence" value="ECO:0007669"/>
    <property type="project" value="UniProtKB-UniRule"/>
</dbReference>
<dbReference type="Gene3D" id="3.40.50.11060">
    <property type="entry name" value="GTPase HflX, N-terminal domain"/>
    <property type="match status" value="1"/>
</dbReference>
<evidence type="ECO:0000313" key="12">
    <source>
        <dbReference type="EMBL" id="RGO30554.1"/>
    </source>
</evidence>
<organism evidence="11 13">
    <name type="scientific">Dorea longicatena</name>
    <dbReference type="NCBI Taxonomy" id="88431"/>
    <lineage>
        <taxon>Bacteria</taxon>
        <taxon>Bacillati</taxon>
        <taxon>Bacillota</taxon>
        <taxon>Clostridia</taxon>
        <taxon>Lachnospirales</taxon>
        <taxon>Lachnospiraceae</taxon>
        <taxon>Dorea</taxon>
    </lineage>
</organism>
<dbReference type="AlphaFoldDB" id="A0A174UAU9"/>
<dbReference type="PROSITE" id="PS51705">
    <property type="entry name" value="G_HFLX"/>
    <property type="match status" value="1"/>
</dbReference>
<sequence>MIEIKDETEKVILVGVALSDQDDTKESLEELKDLVSTAGAETAGMLIQNREQQHPATYVGKGKIEELKNMIWELRATGIVCDDELSPAQMKNLQDELDVKVMDRTLIILDIFAARASTSEGKIQVELAQLKYQQTRLTGWGRAMSRLGGGIGTRGPGEKKLEMDRRLIKSRIAQLNRELKDVKKHREVTREQRSRSHIPVAAIVGYTNAGKSTLLNTLTGAGILAEDKLFATLDPTTRDLKLPSGQEILMTDTVGFIRKLPHHLIEAFRSTLEEAKYADIILHVVDASNPQMDEQMYTVYETLQNLGVKDKPVITVFNKIDRMEDTWVPRDLRADYHVKISAKTGEGITGFLQSIEAVLRERKVEIEALYPYKEAGKIQKIRKYGELQEEEYREDGIFVRAFVPAELYGQVRPEGVTPNNCL</sequence>
<dbReference type="PANTHER" id="PTHR10229">
    <property type="entry name" value="GTP-BINDING PROTEIN HFLX"/>
    <property type="match status" value="1"/>
</dbReference>
<dbReference type="PIRSF" id="PIRSF006809">
    <property type="entry name" value="GTP-binding_hflX_prd"/>
    <property type="match status" value="1"/>
</dbReference>
<keyword evidence="2 8" id="KW-0479">Metal-binding</keyword>
<dbReference type="Gene3D" id="6.10.250.2860">
    <property type="match status" value="1"/>
</dbReference>
<reference evidence="12 14" key="2">
    <citation type="submission" date="2018-08" db="EMBL/GenBank/DDBJ databases">
        <title>A genome reference for cultivated species of the human gut microbiota.</title>
        <authorList>
            <person name="Zou Y."/>
            <person name="Xue W."/>
            <person name="Luo G."/>
        </authorList>
    </citation>
    <scope>NUCLEOTIDE SEQUENCE [LARGE SCALE GENOMIC DNA]</scope>
    <source>
        <strain evidence="12 14">OM02-16</strain>
    </source>
</reference>
<accession>A0A174UAU9</accession>
<dbReference type="PRINTS" id="PR00326">
    <property type="entry name" value="GTP1OBG"/>
</dbReference>
<dbReference type="GO" id="GO:0043022">
    <property type="term" value="F:ribosome binding"/>
    <property type="evidence" value="ECO:0007669"/>
    <property type="project" value="TreeGrafter"/>
</dbReference>
<dbReference type="InterPro" id="IPR032305">
    <property type="entry name" value="GTP-bd_M"/>
</dbReference>
<evidence type="ECO:0000256" key="3">
    <source>
        <dbReference type="ARBA" id="ARBA00022741"/>
    </source>
</evidence>
<dbReference type="EMBL" id="QSVN01000017">
    <property type="protein sequence ID" value="RGO30554.1"/>
    <property type="molecule type" value="Genomic_DNA"/>
</dbReference>
<dbReference type="Pfam" id="PF16360">
    <property type="entry name" value="GTP-bdg_M"/>
    <property type="match status" value="1"/>
</dbReference>
<dbReference type="InterPro" id="IPR042108">
    <property type="entry name" value="GTPase_HflX_N_sf"/>
</dbReference>
<dbReference type="InterPro" id="IPR006073">
    <property type="entry name" value="GTP-bd"/>
</dbReference>
<evidence type="ECO:0000256" key="9">
    <source>
        <dbReference type="SAM" id="Coils"/>
    </source>
</evidence>
<feature type="coiled-coil region" evidence="9">
    <location>
        <begin position="158"/>
        <end position="192"/>
    </location>
</feature>
<dbReference type="FunFam" id="3.40.50.11060:FF:000001">
    <property type="entry name" value="GTPase HflX"/>
    <property type="match status" value="1"/>
</dbReference>
<dbReference type="HAMAP" id="MF_00900">
    <property type="entry name" value="GTPase_HflX"/>
    <property type="match status" value="1"/>
</dbReference>
<keyword evidence="9" id="KW-0175">Coiled coil</keyword>